<accession>A0ACA9LLP9</accession>
<reference evidence="1" key="1">
    <citation type="submission" date="2021-06" db="EMBL/GenBank/DDBJ databases">
        <authorList>
            <person name="Kallberg Y."/>
            <person name="Tangrot J."/>
            <person name="Rosling A."/>
        </authorList>
    </citation>
    <scope>NUCLEOTIDE SEQUENCE</scope>
    <source>
        <strain evidence="1">CL356</strain>
    </source>
</reference>
<organism evidence="1 2">
    <name type="scientific">Acaulospora colombiana</name>
    <dbReference type="NCBI Taxonomy" id="27376"/>
    <lineage>
        <taxon>Eukaryota</taxon>
        <taxon>Fungi</taxon>
        <taxon>Fungi incertae sedis</taxon>
        <taxon>Mucoromycota</taxon>
        <taxon>Glomeromycotina</taxon>
        <taxon>Glomeromycetes</taxon>
        <taxon>Diversisporales</taxon>
        <taxon>Acaulosporaceae</taxon>
        <taxon>Acaulospora</taxon>
    </lineage>
</organism>
<keyword evidence="2" id="KW-1185">Reference proteome</keyword>
<evidence type="ECO:0000313" key="2">
    <source>
        <dbReference type="Proteomes" id="UP000789525"/>
    </source>
</evidence>
<dbReference type="Proteomes" id="UP000789525">
    <property type="component" value="Unassembled WGS sequence"/>
</dbReference>
<proteinExistence type="predicted"/>
<comment type="caution">
    <text evidence="1">The sequence shown here is derived from an EMBL/GenBank/DDBJ whole genome shotgun (WGS) entry which is preliminary data.</text>
</comment>
<dbReference type="EMBL" id="CAJVPT010007188">
    <property type="protein sequence ID" value="CAG8538508.1"/>
    <property type="molecule type" value="Genomic_DNA"/>
</dbReference>
<sequence length="86" mass="9606">MPAAMVSEKWADSKIMRKQMTWRTRIFGMDRFVGSGSGDNGLRGDSGGNCDQDEYNSIDGTIRSWTKGVVDKKWERNLNGGAIKMT</sequence>
<evidence type="ECO:0000313" key="1">
    <source>
        <dbReference type="EMBL" id="CAG8538508.1"/>
    </source>
</evidence>
<name>A0ACA9LLP9_9GLOM</name>
<protein>
    <submittedName>
        <fullName evidence="1">13083_t:CDS:1</fullName>
    </submittedName>
</protein>
<gene>
    <name evidence="1" type="ORF">ACOLOM_LOCUS4374</name>
</gene>